<comment type="caution">
    <text evidence="2">The sequence shown here is derived from an EMBL/GenBank/DDBJ whole genome shotgun (WGS) entry which is preliminary data.</text>
</comment>
<keyword evidence="3" id="KW-1185">Reference proteome</keyword>
<reference evidence="3" key="1">
    <citation type="journal article" date="2019" name="Int. J. Syst. Evol. Microbiol.">
        <title>The Global Catalogue of Microorganisms (GCM) 10K type strain sequencing project: providing services to taxonomists for standard genome sequencing and annotation.</title>
        <authorList>
            <consortium name="The Broad Institute Genomics Platform"/>
            <consortium name="The Broad Institute Genome Sequencing Center for Infectious Disease"/>
            <person name="Wu L."/>
            <person name="Ma J."/>
        </authorList>
    </citation>
    <scope>NUCLEOTIDE SEQUENCE [LARGE SCALE GENOMIC DNA]</scope>
    <source>
        <strain evidence="3">JCM 3399</strain>
    </source>
</reference>
<dbReference type="Proteomes" id="UP000654471">
    <property type="component" value="Unassembled WGS sequence"/>
</dbReference>
<protein>
    <submittedName>
        <fullName evidence="2">Uncharacterized protein</fullName>
    </submittedName>
</protein>
<sequence>MCIRPPSSAVRPPGEATSSLHRTPRAGARSHPAVTAPDPRSPGKILLTYTVTDGLGRSRVKRPGVFRTPAPTPVSFPASNNTGTFDDEPRGQVRAMAATIDRVIIGERAPSPPARLSFTPAGSPPGLLDGAWWPRSRDFFRELPALIAVLDARWGRITHVTVNPTYWPVVPRKVPVAGHTVHVGWFAEEQDPNKLILLSYTEGRWDLLVIPPETHPAAAARLMSAAATSGGLLTASALMTSEHTTHDAQEKLWREEDWETDGGAVSANGGRA</sequence>
<dbReference type="EMBL" id="BMRP01000007">
    <property type="protein sequence ID" value="GGU59761.1"/>
    <property type="molecule type" value="Genomic_DNA"/>
</dbReference>
<feature type="region of interest" description="Disordered" evidence="1">
    <location>
        <begin position="1"/>
        <end position="44"/>
    </location>
</feature>
<accession>A0ABQ2V098</accession>
<evidence type="ECO:0000256" key="1">
    <source>
        <dbReference type="SAM" id="MobiDB-lite"/>
    </source>
</evidence>
<name>A0ABQ2V098_9ACTN</name>
<organism evidence="2 3">
    <name type="scientific">Streptomyces albospinus</name>
    <dbReference type="NCBI Taxonomy" id="285515"/>
    <lineage>
        <taxon>Bacteria</taxon>
        <taxon>Bacillati</taxon>
        <taxon>Actinomycetota</taxon>
        <taxon>Actinomycetes</taxon>
        <taxon>Kitasatosporales</taxon>
        <taxon>Streptomycetaceae</taxon>
        <taxon>Streptomyces</taxon>
    </lineage>
</organism>
<proteinExistence type="predicted"/>
<evidence type="ECO:0000313" key="2">
    <source>
        <dbReference type="EMBL" id="GGU59761.1"/>
    </source>
</evidence>
<feature type="region of interest" description="Disordered" evidence="1">
    <location>
        <begin position="60"/>
        <end position="89"/>
    </location>
</feature>
<dbReference type="Pfam" id="PF19457">
    <property type="entry name" value="DUF5994"/>
    <property type="match status" value="1"/>
</dbReference>
<dbReference type="InterPro" id="IPR046036">
    <property type="entry name" value="DUF5994"/>
</dbReference>
<evidence type="ECO:0000313" key="3">
    <source>
        <dbReference type="Proteomes" id="UP000654471"/>
    </source>
</evidence>
<gene>
    <name evidence="2" type="ORF">GCM10010211_25910</name>
</gene>